<comment type="caution">
    <text evidence="1">The sequence shown here is derived from an EMBL/GenBank/DDBJ whole genome shotgun (WGS) entry which is preliminary data.</text>
</comment>
<dbReference type="SUPFAM" id="SSF53448">
    <property type="entry name" value="Nucleotide-diphospho-sugar transferases"/>
    <property type="match status" value="1"/>
</dbReference>
<reference evidence="1 2" key="2">
    <citation type="journal article" date="2014" name="FEMS Microbiol. Lett.">
        <title>Draft genomic DNA sequence of the facultatively methylotrophic bacterium Acidomonas methanolica type strain MB58.</title>
        <authorList>
            <person name="Higashiura N."/>
            <person name="Hadano H."/>
            <person name="Hirakawa H."/>
            <person name="Matsutani M."/>
            <person name="Takabe S."/>
            <person name="Matsushita K."/>
            <person name="Azuma Y."/>
        </authorList>
    </citation>
    <scope>NUCLEOTIDE SEQUENCE [LARGE SCALE GENOMIC DNA]</scope>
    <source>
        <strain evidence="1 2">MB58</strain>
    </source>
</reference>
<gene>
    <name evidence="1" type="ORF">Amme_005_135</name>
</gene>
<sequence>MQPGLFTFGAEATATPYDVAVVMPSLLRPSLFQALVSIFRQEGVGRVQILIGVDQAPADEGAALRTVAAACRMSPPEWTVQLLWPGYSTSTRHGGVTAARDGGALRAILSFMAHAPLVAYLDDDNWWRPDHLAGLVTAIEGREWAWAWRWFVHPRTHRPVCVDRWESVGPGQGVFADSQGGFVDPNCLMIDKTRVPDVLARWTTPMPGDPTFMTADRMVFDFLQHRPGGCSGRDSVFYVLRESDGLHPLRLRMMGEDWGRAEALAG</sequence>
<dbReference type="OrthoDB" id="7210585at2"/>
<dbReference type="EMBL" id="BAND01000005">
    <property type="protein sequence ID" value="GAJ27747.1"/>
    <property type="molecule type" value="Genomic_DNA"/>
</dbReference>
<evidence type="ECO:0000313" key="1">
    <source>
        <dbReference type="EMBL" id="GAJ27747.1"/>
    </source>
</evidence>
<evidence type="ECO:0008006" key="3">
    <source>
        <dbReference type="Google" id="ProtNLM"/>
    </source>
</evidence>
<dbReference type="RefSeq" id="WP_042055440.1">
    <property type="nucleotide sequence ID" value="NZ_BAND01000005.1"/>
</dbReference>
<proteinExistence type="predicted"/>
<protein>
    <recommendedName>
        <fullName evidence="3">Glycosyltransferase</fullName>
    </recommendedName>
</protein>
<name>A0A023D0V1_ACIMT</name>
<reference evidence="2" key="1">
    <citation type="journal article" date="2014" name="FEMS Microbiol. Lett.">
        <title>Draft Genomic DNA Sequence of the Facultatively Methylotrophic Bacterium Acidomonas methanolica type strain MB58.</title>
        <authorList>
            <person name="Higashiura N."/>
            <person name="Hadano H."/>
            <person name="Hirakawa H."/>
            <person name="Matsutani M."/>
            <person name="Takabe S."/>
            <person name="Matsushita K."/>
            <person name="Azuma Y."/>
        </authorList>
    </citation>
    <scope>NUCLEOTIDE SEQUENCE [LARGE SCALE GENOMIC DNA]</scope>
    <source>
        <strain evidence="2">MB58</strain>
    </source>
</reference>
<evidence type="ECO:0000313" key="2">
    <source>
        <dbReference type="Proteomes" id="UP000019760"/>
    </source>
</evidence>
<accession>A0A023D0V1</accession>
<dbReference type="InterPro" id="IPR029044">
    <property type="entry name" value="Nucleotide-diphossugar_trans"/>
</dbReference>
<organism evidence="1 2">
    <name type="scientific">Acidomonas methanolica NBRC 104435</name>
    <dbReference type="NCBI Taxonomy" id="1231351"/>
    <lineage>
        <taxon>Bacteria</taxon>
        <taxon>Pseudomonadati</taxon>
        <taxon>Pseudomonadota</taxon>
        <taxon>Alphaproteobacteria</taxon>
        <taxon>Acetobacterales</taxon>
        <taxon>Acetobacteraceae</taxon>
        <taxon>Acidomonas</taxon>
    </lineage>
</organism>
<dbReference type="Proteomes" id="UP000019760">
    <property type="component" value="Unassembled WGS sequence"/>
</dbReference>
<keyword evidence="2" id="KW-1185">Reference proteome</keyword>
<dbReference type="AlphaFoldDB" id="A0A023D0V1"/>